<sequence>MVGLGDTKGDQWNDMAKAYNKITVETSHTPIEKMLERSNALLPLSEATGILDNGCGPGPIMSRLLDGYKVPDSCSLTCSDFSEGMVDQVRQAKEAAVKEDSESPWSRVQLMRQDAMDLQNVEDESKSHVTAGWVYFMTPDPQKCLRESKRVLKDGGVLACSSWKESQWLDLMMMLKDIRPDKEMPSMPKEWTSVENIKIELERAGYRDVESHEVATTLSYEERDTFVDFMFSKMPHMVAMMGDVTAEEKVKLLEHVSNEAKKMCPDEPGKLKGTALVAVGRK</sequence>
<accession>A0ACC3N4J8</accession>
<keyword evidence="2" id="KW-1185">Reference proteome</keyword>
<organism evidence="1 2">
    <name type="scientific">Vermiconidia calcicola</name>
    <dbReference type="NCBI Taxonomy" id="1690605"/>
    <lineage>
        <taxon>Eukaryota</taxon>
        <taxon>Fungi</taxon>
        <taxon>Dikarya</taxon>
        <taxon>Ascomycota</taxon>
        <taxon>Pezizomycotina</taxon>
        <taxon>Dothideomycetes</taxon>
        <taxon>Dothideomycetidae</taxon>
        <taxon>Mycosphaerellales</taxon>
        <taxon>Extremaceae</taxon>
        <taxon>Vermiconidia</taxon>
    </lineage>
</organism>
<proteinExistence type="predicted"/>
<reference evidence="1" key="1">
    <citation type="submission" date="2023-07" db="EMBL/GenBank/DDBJ databases">
        <title>Black Yeasts Isolated from many extreme environments.</title>
        <authorList>
            <person name="Coleine C."/>
            <person name="Stajich J.E."/>
            <person name="Selbmann L."/>
        </authorList>
    </citation>
    <scope>NUCLEOTIDE SEQUENCE</scope>
    <source>
        <strain evidence="1">CCFEE 5714</strain>
    </source>
</reference>
<dbReference type="EMBL" id="JAUTXU010000090">
    <property type="protein sequence ID" value="KAK3709686.1"/>
    <property type="molecule type" value="Genomic_DNA"/>
</dbReference>
<evidence type="ECO:0000313" key="1">
    <source>
        <dbReference type="EMBL" id="KAK3709686.1"/>
    </source>
</evidence>
<evidence type="ECO:0000313" key="2">
    <source>
        <dbReference type="Proteomes" id="UP001281147"/>
    </source>
</evidence>
<dbReference type="Proteomes" id="UP001281147">
    <property type="component" value="Unassembled WGS sequence"/>
</dbReference>
<comment type="caution">
    <text evidence="1">The sequence shown here is derived from an EMBL/GenBank/DDBJ whole genome shotgun (WGS) entry which is preliminary data.</text>
</comment>
<name>A0ACC3N4J8_9PEZI</name>
<gene>
    <name evidence="1" type="ORF">LTR37_010713</name>
</gene>
<protein>
    <submittedName>
        <fullName evidence="1">Uncharacterized protein</fullName>
    </submittedName>
</protein>